<evidence type="ECO:0000256" key="4">
    <source>
        <dbReference type="ARBA" id="ARBA00022729"/>
    </source>
</evidence>
<dbReference type="SMART" id="SM00768">
    <property type="entry name" value="X8"/>
    <property type="match status" value="1"/>
</dbReference>
<comment type="catalytic activity">
    <reaction evidence="1">
        <text>Hydrolysis of (1-&gt;3)-beta-D-glucosidic linkages in (1-&gt;3)-beta-D-glucans.</text>
        <dbReference type="EC" id="3.2.1.39"/>
    </reaction>
</comment>
<keyword evidence="6" id="KW-1015">Disulfide bond</keyword>
<evidence type="ECO:0000259" key="10">
    <source>
        <dbReference type="SMART" id="SM00768"/>
    </source>
</evidence>
<dbReference type="Gene3D" id="3.20.20.80">
    <property type="entry name" value="Glycosidases"/>
    <property type="match status" value="1"/>
</dbReference>
<dbReference type="Pfam" id="PF00332">
    <property type="entry name" value="Glyco_hydro_17"/>
    <property type="match status" value="1"/>
</dbReference>
<gene>
    <name evidence="11" type="ORF">VitviT2T_018146</name>
</gene>
<comment type="similarity">
    <text evidence="2 8">Belongs to the glycosyl hydrolase 17 family.</text>
</comment>
<evidence type="ECO:0000256" key="9">
    <source>
        <dbReference type="SAM" id="MobiDB-lite"/>
    </source>
</evidence>
<feature type="compositionally biased region" description="Polar residues" evidence="9">
    <location>
        <begin position="16"/>
        <end position="34"/>
    </location>
</feature>
<evidence type="ECO:0000313" key="11">
    <source>
        <dbReference type="EMBL" id="WJZ99727.1"/>
    </source>
</evidence>
<accession>A0ABY9CYJ4</accession>
<dbReference type="Pfam" id="PF07983">
    <property type="entry name" value="X8"/>
    <property type="match status" value="1"/>
</dbReference>
<dbReference type="EMBL" id="CP126659">
    <property type="protein sequence ID" value="WJZ99727.1"/>
    <property type="molecule type" value="Genomic_DNA"/>
</dbReference>
<name>A0ABY9CYJ4_VITVI</name>
<keyword evidence="12" id="KW-1185">Reference proteome</keyword>
<dbReference type="SUPFAM" id="SSF51445">
    <property type="entry name" value="(Trans)glycosidases"/>
    <property type="match status" value="1"/>
</dbReference>
<dbReference type="PANTHER" id="PTHR32227">
    <property type="entry name" value="GLUCAN ENDO-1,3-BETA-GLUCOSIDASE BG1-RELATED-RELATED"/>
    <property type="match status" value="1"/>
</dbReference>
<evidence type="ECO:0000313" key="12">
    <source>
        <dbReference type="Proteomes" id="UP001227230"/>
    </source>
</evidence>
<dbReference type="InterPro" id="IPR012946">
    <property type="entry name" value="X8"/>
</dbReference>
<evidence type="ECO:0000256" key="2">
    <source>
        <dbReference type="ARBA" id="ARBA00008773"/>
    </source>
</evidence>
<dbReference type="Gene3D" id="1.20.58.1040">
    <property type="match status" value="1"/>
</dbReference>
<dbReference type="EC" id="3.2.1.39" evidence="3"/>
<keyword evidence="5" id="KW-0378">Hydrolase</keyword>
<evidence type="ECO:0000256" key="7">
    <source>
        <dbReference type="ARBA" id="ARBA00023295"/>
    </source>
</evidence>
<dbReference type="InterPro" id="IPR017853">
    <property type="entry name" value="GH"/>
</dbReference>
<sequence length="527" mass="57666">MSKLDRTPKCDPGGSYPTNNKARNTNPQQNSQADHTLFLPPKTMPPNLCLILLLCISSSTTRATAIGLNWGTAASHPLPPPRVVELLKNNNIARVKLFDADPLVLQALSGSKIAVTVGIPNSMLRSLNSSKKAAESWVHDNVTRYVSSSGRGSGVRIEYVAVGDEPFLQSYGDQFHPFVIGAATNIQTALIRANLASEVKVVVPFSSDTIQSESNLPSKGHFRSDLNKTMSHLLTFLNKHHSPFFVNISPFLSLHQNKNISLDFSIFKETAHPHSDSHRTYKNSFDLIYDTVVTALSTVGYPEMDIVVGQIGWPTDGAANATSSVAETFMKGLIRHLQSKSGTPLRPRVPPTETYIFSLLDEDQRSIAAGNFERHWGLFTFDGQAKYHVDLGQGSRNLVNAQNVNYLPSRWCVVNNNRDLSNATASASEACSVADCTALSPGSSCFNISWPASISYSFNSYYQQHNQQAASCDFGGLGLITTVDPSMEKCRFSIQLHTSHSSSLHPLHLLHQMLLAAATILVCFSQF</sequence>
<keyword evidence="4" id="KW-0732">Signal</keyword>
<evidence type="ECO:0000256" key="3">
    <source>
        <dbReference type="ARBA" id="ARBA00012780"/>
    </source>
</evidence>
<evidence type="ECO:0000256" key="8">
    <source>
        <dbReference type="RuleBase" id="RU004335"/>
    </source>
</evidence>
<proteinExistence type="inferred from homology"/>
<reference evidence="11 12" key="1">
    <citation type="journal article" date="2023" name="Hortic Res">
        <title>The complete reference genome for grapevine (Vitis vinifera L.) genetics and breeding.</title>
        <authorList>
            <person name="Shi X."/>
            <person name="Cao S."/>
            <person name="Wang X."/>
            <person name="Huang S."/>
            <person name="Wang Y."/>
            <person name="Liu Z."/>
            <person name="Liu W."/>
            <person name="Leng X."/>
            <person name="Peng Y."/>
            <person name="Wang N."/>
            <person name="Wang Y."/>
            <person name="Ma Z."/>
            <person name="Xu X."/>
            <person name="Zhang F."/>
            <person name="Xue H."/>
            <person name="Zhong H."/>
            <person name="Wang Y."/>
            <person name="Zhang K."/>
            <person name="Velt A."/>
            <person name="Avia K."/>
            <person name="Holtgrawe D."/>
            <person name="Grimplet J."/>
            <person name="Matus J.T."/>
            <person name="Ware D."/>
            <person name="Wu X."/>
            <person name="Wang H."/>
            <person name="Liu C."/>
            <person name="Fang Y."/>
            <person name="Rustenholz C."/>
            <person name="Cheng Z."/>
            <person name="Xiao H."/>
            <person name="Zhou Y."/>
        </authorList>
    </citation>
    <scope>NUCLEOTIDE SEQUENCE [LARGE SCALE GENOMIC DNA]</scope>
    <source>
        <strain evidence="12">cv. Pinot noir / PN40024</strain>
        <tissue evidence="11">Leaf</tissue>
    </source>
</reference>
<feature type="region of interest" description="Disordered" evidence="9">
    <location>
        <begin position="1"/>
        <end position="38"/>
    </location>
</feature>
<organism evidence="11 12">
    <name type="scientific">Vitis vinifera</name>
    <name type="common">Grape</name>
    <dbReference type="NCBI Taxonomy" id="29760"/>
    <lineage>
        <taxon>Eukaryota</taxon>
        <taxon>Viridiplantae</taxon>
        <taxon>Streptophyta</taxon>
        <taxon>Embryophyta</taxon>
        <taxon>Tracheophyta</taxon>
        <taxon>Spermatophyta</taxon>
        <taxon>Magnoliopsida</taxon>
        <taxon>eudicotyledons</taxon>
        <taxon>Gunneridae</taxon>
        <taxon>Pentapetalae</taxon>
        <taxon>rosids</taxon>
        <taxon>Vitales</taxon>
        <taxon>Vitaceae</taxon>
        <taxon>Viteae</taxon>
        <taxon>Vitis</taxon>
    </lineage>
</organism>
<keyword evidence="7" id="KW-0326">Glycosidase</keyword>
<protein>
    <recommendedName>
        <fullName evidence="3">glucan endo-1,3-beta-D-glucosidase</fullName>
        <ecNumber evidence="3">3.2.1.39</ecNumber>
    </recommendedName>
</protein>
<evidence type="ECO:0000256" key="1">
    <source>
        <dbReference type="ARBA" id="ARBA00000382"/>
    </source>
</evidence>
<dbReference type="Proteomes" id="UP001227230">
    <property type="component" value="Chromosome 12"/>
</dbReference>
<dbReference type="InterPro" id="IPR000490">
    <property type="entry name" value="Glyco_hydro_17"/>
</dbReference>
<dbReference type="InterPro" id="IPR044965">
    <property type="entry name" value="Glyco_hydro_17_plant"/>
</dbReference>
<evidence type="ECO:0000256" key="5">
    <source>
        <dbReference type="ARBA" id="ARBA00022801"/>
    </source>
</evidence>
<evidence type="ECO:0000256" key="6">
    <source>
        <dbReference type="ARBA" id="ARBA00023157"/>
    </source>
</evidence>
<feature type="domain" description="X8" evidence="10">
    <location>
        <begin position="410"/>
        <end position="492"/>
    </location>
</feature>